<reference evidence="3" key="1">
    <citation type="submission" date="2022-12" db="EMBL/GenBank/DDBJ databases">
        <authorList>
            <person name="Petersen C."/>
        </authorList>
    </citation>
    <scope>NUCLEOTIDE SEQUENCE</scope>
    <source>
        <strain evidence="3">IBT 15544</strain>
    </source>
</reference>
<dbReference type="InterPro" id="IPR016162">
    <property type="entry name" value="Ald_DH_N"/>
</dbReference>
<dbReference type="Pfam" id="PF00171">
    <property type="entry name" value="Aldedh"/>
    <property type="match status" value="1"/>
</dbReference>
<evidence type="ECO:0000259" key="2">
    <source>
        <dbReference type="Pfam" id="PF00171"/>
    </source>
</evidence>
<name>A0A9W9NB15_9EURO</name>
<dbReference type="SUPFAM" id="SSF53720">
    <property type="entry name" value="ALDH-like"/>
    <property type="match status" value="1"/>
</dbReference>
<dbReference type="GO" id="GO:0016620">
    <property type="term" value="F:oxidoreductase activity, acting on the aldehyde or oxo group of donors, NAD or NADP as acceptor"/>
    <property type="evidence" value="ECO:0007669"/>
    <property type="project" value="InterPro"/>
</dbReference>
<dbReference type="Gene3D" id="3.40.309.10">
    <property type="entry name" value="Aldehyde Dehydrogenase, Chain A, domain 2"/>
    <property type="match status" value="1"/>
</dbReference>
<evidence type="ECO:0000313" key="3">
    <source>
        <dbReference type="EMBL" id="KAJ5216566.1"/>
    </source>
</evidence>
<sequence length="468" mass="51154">MDLSRIVAANIDGRTQNTRYRQGQFHRLQSVLVKHVAEIQDALRTDSGHSLQEIRAEVLLALQELRTHYMSLSLEKDLKVEYRIAHGKDNADGLHGAGIVYIVPCTHTLFFSVISALTAALAAGNCIVLELPQTTMALPAILRQILPEALDHDTFAITAQRPDTSFMSKTLLVAQSESDAPSGLISPTARTVAIVDRTADVAEAAQALVAARFALGGRSAYAPDVVLVNEFSMKPFVEAVIQHASKYLAGENGEARQMPVSRRSALLDSIQKERSARALVSGSHWGIVEVQDRNSLLLRRKIEEKVLLVHPVTSLDDAIDINCNETLAATYAFAAPASAKYLTQFIDADISWVNHIPSHMLIGPALPRNTPYSPDTRYAIASFQRPRPQLIIPPTNAYTAQTILDNATNTTTLWRSALAPLPSTNQHPGFKIGFFEQGIITGGVLTLASLLATISTIGYYTWVYVRRG</sequence>
<evidence type="ECO:0000313" key="4">
    <source>
        <dbReference type="Proteomes" id="UP001150904"/>
    </source>
</evidence>
<dbReference type="AlphaFoldDB" id="A0A9W9NB15"/>
<keyword evidence="1" id="KW-0812">Transmembrane</keyword>
<dbReference type="GeneID" id="83177336"/>
<dbReference type="OrthoDB" id="5596991at2759"/>
<dbReference type="InterPro" id="IPR016163">
    <property type="entry name" value="Ald_DH_C"/>
</dbReference>
<dbReference type="InterPro" id="IPR016161">
    <property type="entry name" value="Ald_DH/histidinol_DH"/>
</dbReference>
<keyword evidence="4" id="KW-1185">Reference proteome</keyword>
<dbReference type="EMBL" id="JAPQKR010000005">
    <property type="protein sequence ID" value="KAJ5216566.1"/>
    <property type="molecule type" value="Genomic_DNA"/>
</dbReference>
<proteinExistence type="predicted"/>
<dbReference type="PANTHER" id="PTHR43111">
    <property type="entry name" value="ALDEHYDE DEHYDROGENASE B-RELATED"/>
    <property type="match status" value="1"/>
</dbReference>
<reference evidence="3" key="2">
    <citation type="journal article" date="2023" name="IMA Fungus">
        <title>Comparative genomic study of the Penicillium genus elucidates a diverse pangenome and 15 lateral gene transfer events.</title>
        <authorList>
            <person name="Petersen C."/>
            <person name="Sorensen T."/>
            <person name="Nielsen M.R."/>
            <person name="Sondergaard T.E."/>
            <person name="Sorensen J.L."/>
            <person name="Fitzpatrick D.A."/>
            <person name="Frisvad J.C."/>
            <person name="Nielsen K.L."/>
        </authorList>
    </citation>
    <scope>NUCLEOTIDE SEQUENCE</scope>
    <source>
        <strain evidence="3">IBT 15544</strain>
    </source>
</reference>
<gene>
    <name evidence="3" type="ORF">N7498_002973</name>
</gene>
<dbReference type="RefSeq" id="XP_058312379.1">
    <property type="nucleotide sequence ID" value="XM_058450035.1"/>
</dbReference>
<dbReference type="InterPro" id="IPR015590">
    <property type="entry name" value="Aldehyde_DH_dom"/>
</dbReference>
<keyword evidence="1" id="KW-0472">Membrane</keyword>
<protein>
    <recommendedName>
        <fullName evidence="2">Aldehyde dehydrogenase domain-containing protein</fullName>
    </recommendedName>
</protein>
<comment type="caution">
    <text evidence="3">The sequence shown here is derived from an EMBL/GenBank/DDBJ whole genome shotgun (WGS) entry which is preliminary data.</text>
</comment>
<organism evidence="3 4">
    <name type="scientific">Penicillium cinerascens</name>
    <dbReference type="NCBI Taxonomy" id="70096"/>
    <lineage>
        <taxon>Eukaryota</taxon>
        <taxon>Fungi</taxon>
        <taxon>Dikarya</taxon>
        <taxon>Ascomycota</taxon>
        <taxon>Pezizomycotina</taxon>
        <taxon>Eurotiomycetes</taxon>
        <taxon>Eurotiomycetidae</taxon>
        <taxon>Eurotiales</taxon>
        <taxon>Aspergillaceae</taxon>
        <taxon>Penicillium</taxon>
    </lineage>
</organism>
<accession>A0A9W9NB15</accession>
<evidence type="ECO:0000256" key="1">
    <source>
        <dbReference type="SAM" id="Phobius"/>
    </source>
</evidence>
<keyword evidence="1" id="KW-1133">Transmembrane helix</keyword>
<feature type="transmembrane region" description="Helical" evidence="1">
    <location>
        <begin position="439"/>
        <end position="465"/>
    </location>
</feature>
<feature type="domain" description="Aldehyde dehydrogenase" evidence="2">
    <location>
        <begin position="17"/>
        <end position="149"/>
    </location>
</feature>
<dbReference type="PANTHER" id="PTHR43111:SF1">
    <property type="entry name" value="ALDEHYDE DEHYDROGENASE B-RELATED"/>
    <property type="match status" value="1"/>
</dbReference>
<dbReference type="Proteomes" id="UP001150904">
    <property type="component" value="Unassembled WGS sequence"/>
</dbReference>
<dbReference type="Gene3D" id="3.40.605.10">
    <property type="entry name" value="Aldehyde Dehydrogenase, Chain A, domain 1"/>
    <property type="match status" value="1"/>
</dbReference>